<gene>
    <name evidence="1" type="ORF">GNF68_03865</name>
</gene>
<evidence type="ECO:0008006" key="3">
    <source>
        <dbReference type="Google" id="ProtNLM"/>
    </source>
</evidence>
<accession>A0AAW9HRC2</accession>
<organism evidence="1 2">
    <name type="scientific">Clostridium perfringens</name>
    <dbReference type="NCBI Taxonomy" id="1502"/>
    <lineage>
        <taxon>Bacteria</taxon>
        <taxon>Bacillati</taxon>
        <taxon>Bacillota</taxon>
        <taxon>Clostridia</taxon>
        <taxon>Eubacteriales</taxon>
        <taxon>Clostridiaceae</taxon>
        <taxon>Clostridium</taxon>
    </lineage>
</organism>
<evidence type="ECO:0000313" key="1">
    <source>
        <dbReference type="EMBL" id="MDZ4908209.1"/>
    </source>
</evidence>
<reference evidence="1" key="1">
    <citation type="submission" date="2019-11" db="EMBL/GenBank/DDBJ databases">
        <title>Characterization of Clostridium perfringens isolates from swine manure treated agricultural soils.</title>
        <authorList>
            <person name="Wushke S.T."/>
        </authorList>
    </citation>
    <scope>NUCLEOTIDE SEQUENCE</scope>
    <source>
        <strain evidence="1">X94</strain>
    </source>
</reference>
<dbReference type="CDD" id="cd00085">
    <property type="entry name" value="HNHc"/>
    <property type="match status" value="1"/>
</dbReference>
<dbReference type="Gene3D" id="1.10.30.50">
    <property type="match status" value="1"/>
</dbReference>
<name>A0AAW9HRC2_CLOPF</name>
<dbReference type="Proteomes" id="UP001288778">
    <property type="component" value="Unassembled WGS sequence"/>
</dbReference>
<comment type="caution">
    <text evidence="1">The sequence shown here is derived from an EMBL/GenBank/DDBJ whole genome shotgun (WGS) entry which is preliminary data.</text>
</comment>
<proteinExistence type="predicted"/>
<dbReference type="InterPro" id="IPR003615">
    <property type="entry name" value="HNH_nuc"/>
</dbReference>
<sequence length="138" mass="16655">MARMISCQYCFGFHKKGSDCPKKQKTDYKFKKENLDEVNKMENKFYSSSAWQKTRASMMRDCGYKCYVCSSVHNNTDIRHYTEAREVHHVEPIRDSWDKRLDVDNLVCLCTEHHHMIHQNEIRNKFELEKFINNLKRQ</sequence>
<dbReference type="AlphaFoldDB" id="A0AAW9HRC2"/>
<dbReference type="EMBL" id="WNUI01000005">
    <property type="protein sequence ID" value="MDZ4908209.1"/>
    <property type="molecule type" value="Genomic_DNA"/>
</dbReference>
<protein>
    <recommendedName>
        <fullName evidence="3">HNH endonuclease</fullName>
    </recommendedName>
</protein>
<evidence type="ECO:0000313" key="2">
    <source>
        <dbReference type="Proteomes" id="UP001288778"/>
    </source>
</evidence>
<dbReference type="RefSeq" id="WP_322395401.1">
    <property type="nucleotide sequence ID" value="NZ_WNUI01000005.1"/>
</dbReference>